<protein>
    <submittedName>
        <fullName evidence="1">Acyl dehydratase</fullName>
    </submittedName>
</protein>
<evidence type="ECO:0000313" key="1">
    <source>
        <dbReference type="EMBL" id="SFU05721.1"/>
    </source>
</evidence>
<dbReference type="EMBL" id="FPBA01000031">
    <property type="protein sequence ID" value="SFU05721.1"/>
    <property type="molecule type" value="Genomic_DNA"/>
</dbReference>
<dbReference type="AlphaFoldDB" id="A0A1I7D283"/>
<dbReference type="STRING" id="1296565.SAMN05660657_05196"/>
<dbReference type="OrthoDB" id="7183822at2"/>
<keyword evidence="2" id="KW-1185">Reference proteome</keyword>
<dbReference type="RefSeq" id="WP_093584219.1">
    <property type="nucleotide sequence ID" value="NZ_FPBA01000031.1"/>
</dbReference>
<organism evidence="1 2">
    <name type="scientific">Geodermatophilus amargosae</name>
    <dbReference type="NCBI Taxonomy" id="1296565"/>
    <lineage>
        <taxon>Bacteria</taxon>
        <taxon>Bacillati</taxon>
        <taxon>Actinomycetota</taxon>
        <taxon>Actinomycetes</taxon>
        <taxon>Geodermatophilales</taxon>
        <taxon>Geodermatophilaceae</taxon>
        <taxon>Geodermatophilus</taxon>
    </lineage>
</organism>
<dbReference type="InterPro" id="IPR029069">
    <property type="entry name" value="HotDog_dom_sf"/>
</dbReference>
<gene>
    <name evidence="1" type="ORF">SAMN05660657_05196</name>
</gene>
<proteinExistence type="predicted"/>
<dbReference type="Gene3D" id="3.10.129.10">
    <property type="entry name" value="Hotdog Thioesterase"/>
    <property type="match status" value="1"/>
</dbReference>
<sequence length="158" mass="17801">MTKPAPLVFEDLSVGDEIPELVRGPLLEPHLMRWSASIENWHRIHYDQRFTVEHDKLPALLVNGSWKQHFMVQVVRQWAEPEGWLRSIGFQFRAMDQVGSTLTAWGRITELTEEGGYGIVELEIGIRNQEGQQSTPGTATVVVPLRGGPAVPYPYPAS</sequence>
<dbReference type="Proteomes" id="UP000199546">
    <property type="component" value="Unassembled WGS sequence"/>
</dbReference>
<dbReference type="SUPFAM" id="SSF54637">
    <property type="entry name" value="Thioesterase/thiol ester dehydrase-isomerase"/>
    <property type="match status" value="1"/>
</dbReference>
<accession>A0A1I7D283</accession>
<evidence type="ECO:0000313" key="2">
    <source>
        <dbReference type="Proteomes" id="UP000199546"/>
    </source>
</evidence>
<reference evidence="2" key="1">
    <citation type="submission" date="2016-10" db="EMBL/GenBank/DDBJ databases">
        <authorList>
            <person name="Varghese N."/>
            <person name="Submissions S."/>
        </authorList>
    </citation>
    <scope>NUCLEOTIDE SEQUENCE [LARGE SCALE GENOMIC DNA]</scope>
    <source>
        <strain evidence="2">DSM 46136</strain>
    </source>
</reference>
<name>A0A1I7D283_9ACTN</name>